<comment type="caution">
    <text evidence="2">The sequence shown here is derived from an EMBL/GenBank/DDBJ whole genome shotgun (WGS) entry which is preliminary data.</text>
</comment>
<evidence type="ECO:0000259" key="1">
    <source>
        <dbReference type="Pfam" id="PF10988"/>
    </source>
</evidence>
<accession>A0A369A885</accession>
<name>A0A369A885_9FLAO</name>
<keyword evidence="3" id="KW-1185">Reference proteome</keyword>
<protein>
    <submittedName>
        <fullName evidence="2">Putative autotransporter adhesin-like protein</fullName>
    </submittedName>
</protein>
<dbReference type="EMBL" id="QPJS01000001">
    <property type="protein sequence ID" value="RCX05572.1"/>
    <property type="molecule type" value="Genomic_DNA"/>
</dbReference>
<reference evidence="2 3" key="1">
    <citation type="submission" date="2018-07" db="EMBL/GenBank/DDBJ databases">
        <title>Genomic Encyclopedia of Type Strains, Phase IV (KMG-IV): sequencing the most valuable type-strain genomes for metagenomic binning, comparative biology and taxonomic classification.</title>
        <authorList>
            <person name="Goeker M."/>
        </authorList>
    </citation>
    <scope>NUCLEOTIDE SEQUENCE [LARGE SCALE GENOMIC DNA]</scope>
    <source>
        <strain evidence="2 3">DSM 21410</strain>
    </source>
</reference>
<proteinExistence type="predicted"/>
<dbReference type="Proteomes" id="UP000253517">
    <property type="component" value="Unassembled WGS sequence"/>
</dbReference>
<evidence type="ECO:0000313" key="3">
    <source>
        <dbReference type="Proteomes" id="UP000253517"/>
    </source>
</evidence>
<dbReference type="Gene3D" id="2.160.20.120">
    <property type="match status" value="1"/>
</dbReference>
<sequence length="236" mass="25625">MRFQKVLLVSCTIIFFSECSLRDVKPSGVVIERKEAIGDLSSITLAGNFKVMLKDSDQNYLTIKGDSAYLAHLSVEHKKKRLIIEADRNWMSDSIPVVHLYLQSTPSKIELAGAARLISQKRMQTNAVQLDMTGAARADLNMRVNEIFVNQSGASILKISGATENFMLNIAGASQCDAKNFPARNVKTSVSGASKGEVFPIERLNVTLSGASTLKYIGSPAIKSNISGNATLSIIE</sequence>
<dbReference type="RefSeq" id="WP_114365877.1">
    <property type="nucleotide sequence ID" value="NZ_BHZF01000001.1"/>
</dbReference>
<gene>
    <name evidence="2" type="ORF">DES35_101859</name>
</gene>
<organism evidence="2 3">
    <name type="scientific">Schleiferia thermophila</name>
    <dbReference type="NCBI Taxonomy" id="884107"/>
    <lineage>
        <taxon>Bacteria</taxon>
        <taxon>Pseudomonadati</taxon>
        <taxon>Bacteroidota</taxon>
        <taxon>Flavobacteriia</taxon>
        <taxon>Flavobacteriales</taxon>
        <taxon>Schleiferiaceae</taxon>
        <taxon>Schleiferia</taxon>
    </lineage>
</organism>
<dbReference type="AlphaFoldDB" id="A0A369A885"/>
<dbReference type="Pfam" id="PF10988">
    <property type="entry name" value="DUF2807"/>
    <property type="match status" value="1"/>
</dbReference>
<feature type="domain" description="Putative auto-transporter adhesin head GIN" evidence="1">
    <location>
        <begin position="41"/>
        <end position="220"/>
    </location>
</feature>
<dbReference type="InterPro" id="IPR021255">
    <property type="entry name" value="DUF2807"/>
</dbReference>
<evidence type="ECO:0000313" key="2">
    <source>
        <dbReference type="EMBL" id="RCX05572.1"/>
    </source>
</evidence>